<sequence>MKKLFVILLTVAFFGCNDDDSTDDPIFCTEDLRPGLEVTVTDGINGDPITEGVNVVVVDGQYTETLIHIEGTGTFVGAYERVGTYIITATKEGYNDSTTAEPTIVEEDACHVITEKVSVVLQKK</sequence>
<organism evidence="1 2">
    <name type="scientific">Aquimarina spongiae</name>
    <dbReference type="NCBI Taxonomy" id="570521"/>
    <lineage>
        <taxon>Bacteria</taxon>
        <taxon>Pseudomonadati</taxon>
        <taxon>Bacteroidota</taxon>
        <taxon>Flavobacteriia</taxon>
        <taxon>Flavobacteriales</taxon>
        <taxon>Flavobacteriaceae</taxon>
        <taxon>Aquimarina</taxon>
    </lineage>
</organism>
<accession>A0A1M6F646</accession>
<dbReference type="AlphaFoldDB" id="A0A1M6F646"/>
<gene>
    <name evidence="1" type="ORF">SAMN04488508_104113</name>
</gene>
<dbReference type="Proteomes" id="UP000184432">
    <property type="component" value="Unassembled WGS sequence"/>
</dbReference>
<dbReference type="EMBL" id="FQYP01000004">
    <property type="protein sequence ID" value="SHI93198.1"/>
    <property type="molecule type" value="Genomic_DNA"/>
</dbReference>
<name>A0A1M6F646_9FLAO</name>
<reference evidence="2" key="1">
    <citation type="submission" date="2016-11" db="EMBL/GenBank/DDBJ databases">
        <authorList>
            <person name="Varghese N."/>
            <person name="Submissions S."/>
        </authorList>
    </citation>
    <scope>NUCLEOTIDE SEQUENCE [LARGE SCALE GENOMIC DNA]</scope>
    <source>
        <strain evidence="2">DSM 22623</strain>
    </source>
</reference>
<proteinExistence type="predicted"/>
<evidence type="ECO:0008006" key="3">
    <source>
        <dbReference type="Google" id="ProtNLM"/>
    </source>
</evidence>
<dbReference type="PROSITE" id="PS51257">
    <property type="entry name" value="PROKAR_LIPOPROTEIN"/>
    <property type="match status" value="1"/>
</dbReference>
<keyword evidence="2" id="KW-1185">Reference proteome</keyword>
<dbReference type="Gene3D" id="2.60.40.1120">
    <property type="entry name" value="Carboxypeptidase-like, regulatory domain"/>
    <property type="match status" value="1"/>
</dbReference>
<evidence type="ECO:0000313" key="2">
    <source>
        <dbReference type="Proteomes" id="UP000184432"/>
    </source>
</evidence>
<dbReference type="STRING" id="570521.SAMN04488508_104113"/>
<dbReference type="OrthoDB" id="1446904at2"/>
<dbReference type="RefSeq" id="WP_073315944.1">
    <property type="nucleotide sequence ID" value="NZ_FQYP01000004.1"/>
</dbReference>
<protein>
    <recommendedName>
        <fullName evidence="3">Carboxypeptidase regulatory-like domain-containing protein</fullName>
    </recommendedName>
</protein>
<evidence type="ECO:0000313" key="1">
    <source>
        <dbReference type="EMBL" id="SHI93198.1"/>
    </source>
</evidence>